<reference evidence="1 2" key="1">
    <citation type="submission" date="2017-07" db="EMBL/GenBank/DDBJ databases">
        <authorList>
            <person name="Talla V."/>
            <person name="Backstrom N."/>
        </authorList>
    </citation>
    <scope>NUCLEOTIDE SEQUENCE [LARGE SCALE GENOMIC DNA]</scope>
</reference>
<evidence type="ECO:0008006" key="3">
    <source>
        <dbReference type="Google" id="ProtNLM"/>
    </source>
</evidence>
<dbReference type="PANTHER" id="PTHR22878:SF63">
    <property type="entry name" value="DYNEIN AXONEMAL HEAVY CHAIN 10"/>
    <property type="match status" value="1"/>
</dbReference>
<accession>A0A5E4QP81</accession>
<organism evidence="1 2">
    <name type="scientific">Leptidea sinapis</name>
    <dbReference type="NCBI Taxonomy" id="189913"/>
    <lineage>
        <taxon>Eukaryota</taxon>
        <taxon>Metazoa</taxon>
        <taxon>Ecdysozoa</taxon>
        <taxon>Arthropoda</taxon>
        <taxon>Hexapoda</taxon>
        <taxon>Insecta</taxon>
        <taxon>Pterygota</taxon>
        <taxon>Neoptera</taxon>
        <taxon>Endopterygota</taxon>
        <taxon>Lepidoptera</taxon>
        <taxon>Glossata</taxon>
        <taxon>Ditrysia</taxon>
        <taxon>Papilionoidea</taxon>
        <taxon>Pieridae</taxon>
        <taxon>Dismorphiinae</taxon>
        <taxon>Leptidea</taxon>
    </lineage>
</organism>
<keyword evidence="2" id="KW-1185">Reference proteome</keyword>
<evidence type="ECO:0000313" key="2">
    <source>
        <dbReference type="Proteomes" id="UP000324832"/>
    </source>
</evidence>
<dbReference type="GO" id="GO:0007018">
    <property type="term" value="P:microtubule-based movement"/>
    <property type="evidence" value="ECO:0007669"/>
    <property type="project" value="InterPro"/>
</dbReference>
<dbReference type="GO" id="GO:0045505">
    <property type="term" value="F:dynein intermediate chain binding"/>
    <property type="evidence" value="ECO:0007669"/>
    <property type="project" value="InterPro"/>
</dbReference>
<protein>
    <recommendedName>
        <fullName evidence="3">Dynein heavy chain tail domain-containing protein</fullName>
    </recommendedName>
</protein>
<dbReference type="InterPro" id="IPR026983">
    <property type="entry name" value="DHC"/>
</dbReference>
<dbReference type="AlphaFoldDB" id="A0A5E4QP81"/>
<dbReference type="PANTHER" id="PTHR22878">
    <property type="entry name" value="DYNEIN HEAVY CHAIN 6, AXONEMAL-LIKE-RELATED"/>
    <property type="match status" value="1"/>
</dbReference>
<dbReference type="EMBL" id="FZQP02004490">
    <property type="protein sequence ID" value="VVD00166.1"/>
    <property type="molecule type" value="Genomic_DNA"/>
</dbReference>
<evidence type="ECO:0000313" key="1">
    <source>
        <dbReference type="EMBL" id="VVD00166.1"/>
    </source>
</evidence>
<dbReference type="Proteomes" id="UP000324832">
    <property type="component" value="Unassembled WGS sequence"/>
</dbReference>
<dbReference type="GO" id="GO:0030286">
    <property type="term" value="C:dynein complex"/>
    <property type="evidence" value="ECO:0007669"/>
    <property type="project" value="InterPro"/>
</dbReference>
<gene>
    <name evidence="1" type="ORF">LSINAPIS_LOCUS10861</name>
</gene>
<name>A0A5E4QP81_9NEOP</name>
<sequence length="330" mass="39301">MVEKEIQFLLDQMQQFDLFPFVKPKNYIDPETSEPDESWLYPCKTYFVEVENERLERVATCSRIYDRIGPILKKLEYLILGTSTGKSAVMTAYYTFWEKKIFKCIVAVTIYYLFHRLTLENLEDFQQSLSDRFPLFQVDAILVPPDITMRPTPAEVCNILGYNIKHFLNRLTAFPRWMKNTCLPCPPQRIVEATGNEFYVFSYFEDVLRVVSINDRTLLIQDTIYRLTQDINTYIQKWQKYQHLWAFDKHLSCEKYVQKYDQIFKYDEKFFFFEDIIADLHNHVKFVDVGAIRVNLRPIIKQVQDHAQEWKNILGHCIAAKTRMNILSAQ</sequence>
<dbReference type="GO" id="GO:0051959">
    <property type="term" value="F:dynein light intermediate chain binding"/>
    <property type="evidence" value="ECO:0007669"/>
    <property type="project" value="InterPro"/>
</dbReference>
<proteinExistence type="predicted"/>